<organism evidence="11 12">
    <name type="scientific">Candidatus Enterousia excrementavium</name>
    <dbReference type="NCBI Taxonomy" id="2840789"/>
    <lineage>
        <taxon>Bacteria</taxon>
        <taxon>Pseudomonadati</taxon>
        <taxon>Pseudomonadota</taxon>
        <taxon>Alphaproteobacteria</taxon>
        <taxon>Candidatus Enterousia</taxon>
    </lineage>
</organism>
<dbReference type="Gene3D" id="2.30.30.30">
    <property type="match status" value="1"/>
</dbReference>
<reference evidence="11" key="2">
    <citation type="journal article" date="2021" name="PeerJ">
        <title>Extensive microbial diversity within the chicken gut microbiome revealed by metagenomics and culture.</title>
        <authorList>
            <person name="Gilroy R."/>
            <person name="Ravi A."/>
            <person name="Getino M."/>
            <person name="Pursley I."/>
            <person name="Horton D.L."/>
            <person name="Alikhan N.F."/>
            <person name="Baker D."/>
            <person name="Gharbi K."/>
            <person name="Hall N."/>
            <person name="Watson M."/>
            <person name="Adriaenssens E.M."/>
            <person name="Foster-Nyarko E."/>
            <person name="Jarju S."/>
            <person name="Secka A."/>
            <person name="Antonio M."/>
            <person name="Oren A."/>
            <person name="Chaudhuri R.R."/>
            <person name="La Ragione R."/>
            <person name="Hildebrand F."/>
            <person name="Pallen M.J."/>
        </authorList>
    </citation>
    <scope>NUCLEOTIDE SEQUENCE</scope>
    <source>
        <strain evidence="11">B1-16210</strain>
    </source>
</reference>
<dbReference type="AlphaFoldDB" id="A0A940DGR3"/>
<dbReference type="SMART" id="SM01382">
    <property type="entry name" value="Ribosomal_L2_C"/>
    <property type="match status" value="1"/>
</dbReference>
<keyword evidence="4 7" id="KW-0689">Ribosomal protein</keyword>
<evidence type="ECO:0000313" key="12">
    <source>
        <dbReference type="Proteomes" id="UP000721442"/>
    </source>
</evidence>
<dbReference type="Proteomes" id="UP000721442">
    <property type="component" value="Unassembled WGS sequence"/>
</dbReference>
<dbReference type="NCBIfam" id="TIGR01171">
    <property type="entry name" value="rplB_bact"/>
    <property type="match status" value="1"/>
</dbReference>
<feature type="domain" description="Large ribosomal subunit protein uL2 C-terminal" evidence="9">
    <location>
        <begin position="124"/>
        <end position="251"/>
    </location>
</feature>
<dbReference type="GO" id="GO:0003735">
    <property type="term" value="F:structural constituent of ribosome"/>
    <property type="evidence" value="ECO:0007669"/>
    <property type="project" value="InterPro"/>
</dbReference>
<dbReference type="InterPro" id="IPR005880">
    <property type="entry name" value="Ribosomal_uL2_bac/org-type"/>
</dbReference>
<proteinExistence type="inferred from homology"/>
<keyword evidence="5 7" id="KW-0687">Ribonucleoprotein</keyword>
<accession>A0A940DGR3</accession>
<evidence type="ECO:0000256" key="3">
    <source>
        <dbReference type="ARBA" id="ARBA00022884"/>
    </source>
</evidence>
<evidence type="ECO:0000256" key="1">
    <source>
        <dbReference type="ARBA" id="ARBA00005636"/>
    </source>
</evidence>
<dbReference type="EMBL" id="JADINE010000034">
    <property type="protein sequence ID" value="MBO8407351.1"/>
    <property type="molecule type" value="Genomic_DNA"/>
</dbReference>
<comment type="function">
    <text evidence="7">One of the primary rRNA binding proteins. Required for association of the 30S and 50S subunits to form the 70S ribosome, for tRNA binding and peptide bond formation. It has been suggested to have peptidyltransferase activity; this is somewhat controversial. Makes several contacts with the 16S rRNA in the 70S ribosome.</text>
</comment>
<dbReference type="InterPro" id="IPR022666">
    <property type="entry name" value="Ribosomal_uL2_RNA-bd_dom"/>
</dbReference>
<reference evidence="11" key="1">
    <citation type="submission" date="2020-10" db="EMBL/GenBank/DDBJ databases">
        <authorList>
            <person name="Gilroy R."/>
        </authorList>
    </citation>
    <scope>NUCLEOTIDE SEQUENCE</scope>
    <source>
        <strain evidence="11">B1-16210</strain>
    </source>
</reference>
<dbReference type="GO" id="GO:0015934">
    <property type="term" value="C:large ribosomal subunit"/>
    <property type="evidence" value="ECO:0007669"/>
    <property type="project" value="InterPro"/>
</dbReference>
<evidence type="ECO:0000256" key="4">
    <source>
        <dbReference type="ARBA" id="ARBA00022980"/>
    </source>
</evidence>
<name>A0A940DGR3_9PROT</name>
<evidence type="ECO:0000256" key="5">
    <source>
        <dbReference type="ARBA" id="ARBA00023274"/>
    </source>
</evidence>
<dbReference type="InterPro" id="IPR014722">
    <property type="entry name" value="Rib_uL2_dom2"/>
</dbReference>
<dbReference type="Gene3D" id="4.10.950.10">
    <property type="entry name" value="Ribosomal protein L2, domain 3"/>
    <property type="match status" value="1"/>
</dbReference>
<evidence type="ECO:0000259" key="9">
    <source>
        <dbReference type="SMART" id="SM01382"/>
    </source>
</evidence>
<evidence type="ECO:0000256" key="8">
    <source>
        <dbReference type="SAM" id="MobiDB-lite"/>
    </source>
</evidence>
<gene>
    <name evidence="7 11" type="primary">rplB</name>
    <name evidence="11" type="ORF">IAC77_02725</name>
</gene>
<dbReference type="FunFam" id="4.10.950.10:FF:000001">
    <property type="entry name" value="50S ribosomal protein L2"/>
    <property type="match status" value="1"/>
</dbReference>
<dbReference type="GO" id="GO:0019843">
    <property type="term" value="F:rRNA binding"/>
    <property type="evidence" value="ECO:0007669"/>
    <property type="project" value="UniProtKB-UniRule"/>
</dbReference>
<sequence>MALKHYKPTTPGNRGLTQIDRSELHRGAPEKALTVGLKSKGGRNNFGHVTVMHQGGGHKRKYRLIDFARKKKGVPATVVRLEYDPNRTAFIALIEYTDGARSYILAPRDLKAGDVVISGDREDIKPGNAMPLKNMPIGTIVHNVELKPGAGGQLARSAGCYAQLMGKDGVYAQIKMNSGELRKVHSDCMATVGSVSNPDQRNVNLGKAGRARWLGIRPSVRGMAQNPVDHPMGGGNGHSKGHEPVSRTGIPAKGYRTRSNKRTAKMIIRSRHLAKKK</sequence>
<dbReference type="PANTHER" id="PTHR13691">
    <property type="entry name" value="RIBOSOMAL PROTEIN L2"/>
    <property type="match status" value="1"/>
</dbReference>
<evidence type="ECO:0000256" key="7">
    <source>
        <dbReference type="HAMAP-Rule" id="MF_01320"/>
    </source>
</evidence>
<dbReference type="SUPFAM" id="SSF50249">
    <property type="entry name" value="Nucleic acid-binding proteins"/>
    <property type="match status" value="1"/>
</dbReference>
<dbReference type="Pfam" id="PF03947">
    <property type="entry name" value="Ribosomal_L2_C"/>
    <property type="match status" value="1"/>
</dbReference>
<dbReference type="GO" id="GO:0002181">
    <property type="term" value="P:cytoplasmic translation"/>
    <property type="evidence" value="ECO:0007669"/>
    <property type="project" value="TreeGrafter"/>
</dbReference>
<feature type="domain" description="Large ribosomal subunit protein uL2 RNA-binding" evidence="10">
    <location>
        <begin position="42"/>
        <end position="118"/>
    </location>
</feature>
<comment type="similarity">
    <text evidence="1 7">Belongs to the universal ribosomal protein uL2 family.</text>
</comment>
<dbReference type="InterPro" id="IPR012340">
    <property type="entry name" value="NA-bd_OB-fold"/>
</dbReference>
<comment type="caution">
    <text evidence="11">The sequence shown here is derived from an EMBL/GenBank/DDBJ whole genome shotgun (WGS) entry which is preliminary data.</text>
</comment>
<evidence type="ECO:0000259" key="10">
    <source>
        <dbReference type="SMART" id="SM01383"/>
    </source>
</evidence>
<dbReference type="Gene3D" id="2.40.50.140">
    <property type="entry name" value="Nucleic acid-binding proteins"/>
    <property type="match status" value="1"/>
</dbReference>
<dbReference type="PIRSF" id="PIRSF002158">
    <property type="entry name" value="Ribosomal_L2"/>
    <property type="match status" value="1"/>
</dbReference>
<dbReference type="InterPro" id="IPR002171">
    <property type="entry name" value="Ribosomal_uL2"/>
</dbReference>
<evidence type="ECO:0000256" key="2">
    <source>
        <dbReference type="ARBA" id="ARBA00022730"/>
    </source>
</evidence>
<comment type="subunit">
    <text evidence="7">Part of the 50S ribosomal subunit. Forms a bridge to the 30S subunit in the 70S ribosome.</text>
</comment>
<dbReference type="FunFam" id="2.30.30.30:FF:000001">
    <property type="entry name" value="50S ribosomal protein L2"/>
    <property type="match status" value="1"/>
</dbReference>
<feature type="region of interest" description="Disordered" evidence="8">
    <location>
        <begin position="232"/>
        <end position="259"/>
    </location>
</feature>
<keyword evidence="3 7" id="KW-0694">RNA-binding</keyword>
<dbReference type="InterPro" id="IPR008991">
    <property type="entry name" value="Translation_prot_SH3-like_sf"/>
</dbReference>
<dbReference type="SUPFAM" id="SSF50104">
    <property type="entry name" value="Translation proteins SH3-like domain"/>
    <property type="match status" value="1"/>
</dbReference>
<dbReference type="InterPro" id="IPR014726">
    <property type="entry name" value="Ribosomal_uL2_dom3"/>
</dbReference>
<dbReference type="SMART" id="SM01383">
    <property type="entry name" value="Ribosomal_L2"/>
    <property type="match status" value="1"/>
</dbReference>
<dbReference type="FunFam" id="2.40.50.140:FF:000003">
    <property type="entry name" value="50S ribosomal protein L2"/>
    <property type="match status" value="1"/>
</dbReference>
<evidence type="ECO:0000256" key="6">
    <source>
        <dbReference type="ARBA" id="ARBA00035242"/>
    </source>
</evidence>
<dbReference type="HAMAP" id="MF_01320_B">
    <property type="entry name" value="Ribosomal_uL2_B"/>
    <property type="match status" value="1"/>
</dbReference>
<dbReference type="Pfam" id="PF00181">
    <property type="entry name" value="Ribosomal_L2_N"/>
    <property type="match status" value="1"/>
</dbReference>
<dbReference type="GO" id="GO:0016740">
    <property type="term" value="F:transferase activity"/>
    <property type="evidence" value="ECO:0007669"/>
    <property type="project" value="InterPro"/>
</dbReference>
<evidence type="ECO:0000313" key="11">
    <source>
        <dbReference type="EMBL" id="MBO8407351.1"/>
    </source>
</evidence>
<protein>
    <recommendedName>
        <fullName evidence="6 7">Large ribosomal subunit protein uL2</fullName>
    </recommendedName>
</protein>
<keyword evidence="2 7" id="KW-0699">rRNA-binding</keyword>
<dbReference type="PANTHER" id="PTHR13691:SF5">
    <property type="entry name" value="LARGE RIBOSOMAL SUBUNIT PROTEIN UL2M"/>
    <property type="match status" value="1"/>
</dbReference>
<dbReference type="InterPro" id="IPR022669">
    <property type="entry name" value="Ribosomal_uL2_C"/>
</dbReference>